<name>A0A3N6S181_9GAMM</name>
<evidence type="ECO:0000313" key="3">
    <source>
        <dbReference type="Proteomes" id="UP000279457"/>
    </source>
</evidence>
<sequence length="344" mass="38714">MNTLFKRYQDIKAEQPKKYARDLASMLGVSEAELTEARTQDDAIALRPDFTALLPALEAVGETKSITRNAWAVHEQVGRYENLRLGNHAALILNPRALDLRFFPTKWKSAFALQEKTARGERHSIQIFDAHGDSVLKIYTTPESNMTAWQTLIDSFTADNAGRLSVTAPLPDTFNSQPDTAKIEQEWRAMTDVHQFFGLLNRHNISRQQAFRMVPGDLAQQVDNRALDELLKRAQNDGNEIMIFIGNRGCVQIFTGVVEKLMPMDNWLNIFNPTFTMHLMADAIAESWVVRKPTVDGIVTSLELFAADGTQIAQLNGQRTEGQPEQTRWREQMAIVTNGVGEVA</sequence>
<accession>A0A3N6S181</accession>
<dbReference type="CDD" id="cd16830">
    <property type="entry name" value="HemS-like_N"/>
    <property type="match status" value="1"/>
</dbReference>
<dbReference type="CDD" id="cd16831">
    <property type="entry name" value="HemS-like_C"/>
    <property type="match status" value="1"/>
</dbReference>
<dbReference type="InterPro" id="IPR007845">
    <property type="entry name" value="HemS/ChuX_dom"/>
</dbReference>
<proteinExistence type="predicted"/>
<feature type="domain" description="Haemin-degrading HemS/ChuX" evidence="1">
    <location>
        <begin position="204"/>
        <end position="333"/>
    </location>
</feature>
<dbReference type="Pfam" id="PF05171">
    <property type="entry name" value="HemS"/>
    <property type="match status" value="2"/>
</dbReference>
<protein>
    <submittedName>
        <fullName evidence="2">Hemin-degrading factor</fullName>
    </submittedName>
</protein>
<feature type="domain" description="Haemin-degrading HemS/ChuX" evidence="1">
    <location>
        <begin position="28"/>
        <end position="156"/>
    </location>
</feature>
<comment type="caution">
    <text evidence="2">The sequence shown here is derived from an EMBL/GenBank/DDBJ whole genome shotgun (WGS) entry which is preliminary data.</text>
</comment>
<dbReference type="GO" id="GO:0006826">
    <property type="term" value="P:iron ion transport"/>
    <property type="evidence" value="ECO:0007669"/>
    <property type="project" value="InterPro"/>
</dbReference>
<dbReference type="Gene3D" id="3.40.1570.10">
    <property type="entry name" value="HemS/ChuS/ChuX like domains"/>
    <property type="match status" value="2"/>
</dbReference>
<reference evidence="2 3" key="1">
    <citation type="submission" date="2018-10" db="EMBL/GenBank/DDBJ databases">
        <title>Draft genome sequence for the type isolate of Erwinia psidii, agent causal of bacterial blight in guava (Psidium guajava) and wilt and die-back of Eucalyptus spp.</title>
        <authorList>
            <person name="Hermenegildo P.S."/>
            <person name="Santos S.A."/>
            <person name="Guimaraes L.M.S."/>
            <person name="Vidigal P.M.P."/>
            <person name="Pereira I.C."/>
            <person name="Badel J.L."/>
            <person name="Alfenas-Zerbini P."/>
            <person name="Ferreira M.A.S.V."/>
            <person name="Alfenas A.C."/>
        </authorList>
    </citation>
    <scope>NUCLEOTIDE SEQUENCE [LARGE SCALE GENOMIC DNA]</scope>
    <source>
        <strain evidence="2 3">IBSBF 435</strain>
    </source>
</reference>
<dbReference type="OrthoDB" id="316630at2"/>
<keyword evidence="3" id="KW-1185">Reference proteome</keyword>
<dbReference type="RefSeq" id="WP_124232911.1">
    <property type="nucleotide sequence ID" value="NZ_RHHM01000006.1"/>
</dbReference>
<dbReference type="EMBL" id="RHHM01000006">
    <property type="protein sequence ID" value="RQM38567.1"/>
    <property type="molecule type" value="Genomic_DNA"/>
</dbReference>
<gene>
    <name evidence="2" type="ORF">EB241_09530</name>
</gene>
<dbReference type="InterPro" id="IPR053733">
    <property type="entry name" value="Heme_Transport_Util_sf"/>
</dbReference>
<evidence type="ECO:0000313" key="2">
    <source>
        <dbReference type="EMBL" id="RQM38567.1"/>
    </source>
</evidence>
<evidence type="ECO:0000259" key="1">
    <source>
        <dbReference type="Pfam" id="PF05171"/>
    </source>
</evidence>
<dbReference type="Proteomes" id="UP000279457">
    <property type="component" value="Unassembled WGS sequence"/>
</dbReference>
<organism evidence="2 3">
    <name type="scientific">Erwinia psidii</name>
    <dbReference type="NCBI Taxonomy" id="69224"/>
    <lineage>
        <taxon>Bacteria</taxon>
        <taxon>Pseudomonadati</taxon>
        <taxon>Pseudomonadota</taxon>
        <taxon>Gammaproteobacteria</taxon>
        <taxon>Enterobacterales</taxon>
        <taxon>Erwiniaceae</taxon>
        <taxon>Erwinia</taxon>
    </lineage>
</organism>
<dbReference type="AlphaFoldDB" id="A0A3N6S181"/>
<dbReference type="SUPFAM" id="SSF144064">
    <property type="entry name" value="Heme iron utilization protein-like"/>
    <property type="match status" value="1"/>
</dbReference>